<dbReference type="Proteomes" id="UP000007844">
    <property type="component" value="Chromosome"/>
</dbReference>
<dbReference type="KEGG" id="daf:Desaf_0742"/>
<dbReference type="RefSeq" id="WP_014258929.1">
    <property type="nucleotide sequence ID" value="NC_016629.1"/>
</dbReference>
<sequence>MFEVNVIEDLEGVSALAHEWGNLVGESVVDQVYGAPWVFSRPEWHLPWMEVRASSCRPMVATARTEGRLAGLLPMSRTRGRSVDFFSTYLEPMTGYCADYQVPILAKGRESALEPMLAALFERASGQVLVWRNLPLTHPAAQTVQRYIAARGWPMVAKESVCPYLRLPDSYAKAEELWSAKLRQDIRRRRRQLDGRLSLEVIERRQDVSGWLEELFATHRKKWHAESQPSEFANLSHQKYYRIMARSLWGKGLHLSSLCIDGRRVSYHLGFLSEGWLYYYKTAYHKEYSYMSPTKLHVSMLMELGCASGWQGFDFLQGDEPYKLSWTKQHIRCLNLVAGVGGGGLKFSWHAHWRGQAKATLGSAVNTLKRMRQRRVA</sequence>
<evidence type="ECO:0000313" key="2">
    <source>
        <dbReference type="EMBL" id="EGJ49093.1"/>
    </source>
</evidence>
<proteinExistence type="predicted"/>
<dbReference type="Pfam" id="PF13480">
    <property type="entry name" value="Acetyltransf_6"/>
    <property type="match status" value="1"/>
</dbReference>
<organism evidence="2 3">
    <name type="scientific">Desulfocurvibacter africanus subsp. africanus str. Walvis Bay</name>
    <dbReference type="NCBI Taxonomy" id="690850"/>
    <lineage>
        <taxon>Bacteria</taxon>
        <taxon>Pseudomonadati</taxon>
        <taxon>Thermodesulfobacteriota</taxon>
        <taxon>Desulfovibrionia</taxon>
        <taxon>Desulfovibrionales</taxon>
        <taxon>Desulfovibrionaceae</taxon>
        <taxon>Desulfocurvibacter</taxon>
    </lineage>
</organism>
<accession>F3YUR6</accession>
<dbReference type="eggNOG" id="COG5653">
    <property type="taxonomic scope" value="Bacteria"/>
</dbReference>
<protein>
    <recommendedName>
        <fullName evidence="1">BioF2-like acetyltransferase domain-containing protein</fullName>
    </recommendedName>
</protein>
<feature type="domain" description="BioF2-like acetyltransferase" evidence="1">
    <location>
        <begin position="180"/>
        <end position="323"/>
    </location>
</feature>
<reference evidence="2 3" key="1">
    <citation type="journal article" date="2011" name="J. Bacteriol.">
        <title>Genome sequence of the mercury-methylating and pleomorphic Desulfovibrio africanus Strain Walvis Bay.</title>
        <authorList>
            <person name="Brown S.D."/>
            <person name="Wall J.D."/>
            <person name="Kucken A.M."/>
            <person name="Gilmour C.C."/>
            <person name="Podar M."/>
            <person name="Brandt C.C."/>
            <person name="Teshima H."/>
            <person name="Detter J.C."/>
            <person name="Han C.S."/>
            <person name="Land M.L."/>
            <person name="Lucas S."/>
            <person name="Han J."/>
            <person name="Pennacchio L."/>
            <person name="Nolan M."/>
            <person name="Pitluck S."/>
            <person name="Woyke T."/>
            <person name="Goodwin L."/>
            <person name="Palumbo A.V."/>
            <person name="Elias D.A."/>
        </authorList>
    </citation>
    <scope>NUCLEOTIDE SEQUENCE [LARGE SCALE GENOMIC DNA]</scope>
    <source>
        <strain evidence="2 3">Walvis Bay</strain>
    </source>
</reference>
<dbReference type="SUPFAM" id="SSF55729">
    <property type="entry name" value="Acyl-CoA N-acyltransferases (Nat)"/>
    <property type="match status" value="1"/>
</dbReference>
<dbReference type="InterPro" id="IPR016181">
    <property type="entry name" value="Acyl_CoA_acyltransferase"/>
</dbReference>
<dbReference type="AlphaFoldDB" id="F3YUR6"/>
<evidence type="ECO:0000313" key="3">
    <source>
        <dbReference type="Proteomes" id="UP000007844"/>
    </source>
</evidence>
<dbReference type="HOGENOM" id="CLU_046277_1_0_7"/>
<evidence type="ECO:0000259" key="1">
    <source>
        <dbReference type="Pfam" id="PF13480"/>
    </source>
</evidence>
<dbReference type="EMBL" id="CP003221">
    <property type="protein sequence ID" value="EGJ49093.1"/>
    <property type="molecule type" value="Genomic_DNA"/>
</dbReference>
<name>F3YUR6_DESAF</name>
<keyword evidence="3" id="KW-1185">Reference proteome</keyword>
<dbReference type="InterPro" id="IPR038740">
    <property type="entry name" value="BioF2-like_GNAT_dom"/>
</dbReference>
<dbReference type="STRING" id="690850.Desaf_0742"/>
<gene>
    <name evidence="2" type="ORF">Desaf_0742</name>
</gene>
<dbReference type="Gene3D" id="3.40.630.30">
    <property type="match status" value="1"/>
</dbReference>